<comment type="catalytic activity">
    <reaction evidence="14 15">
        <text>chorismate + L-glutamine = anthranilate + pyruvate + L-glutamate + H(+)</text>
        <dbReference type="Rhea" id="RHEA:21732"/>
        <dbReference type="ChEBI" id="CHEBI:15361"/>
        <dbReference type="ChEBI" id="CHEBI:15378"/>
        <dbReference type="ChEBI" id="CHEBI:16567"/>
        <dbReference type="ChEBI" id="CHEBI:29748"/>
        <dbReference type="ChEBI" id="CHEBI:29985"/>
        <dbReference type="ChEBI" id="CHEBI:58359"/>
        <dbReference type="EC" id="4.1.3.27"/>
    </reaction>
</comment>
<evidence type="ECO:0000256" key="7">
    <source>
        <dbReference type="ARBA" id="ARBA00022605"/>
    </source>
</evidence>
<dbReference type="InterPro" id="IPR015890">
    <property type="entry name" value="Chorismate_C"/>
</dbReference>
<proteinExistence type="inferred from homology"/>
<dbReference type="SUPFAM" id="SSF56322">
    <property type="entry name" value="ADC synthase"/>
    <property type="match status" value="1"/>
</dbReference>
<feature type="domain" description="Chorismate-utilising enzyme C-terminal" evidence="16">
    <location>
        <begin position="200"/>
        <end position="453"/>
    </location>
</feature>
<evidence type="ECO:0000256" key="13">
    <source>
        <dbReference type="ARBA" id="ARBA00025634"/>
    </source>
</evidence>
<dbReference type="InterPro" id="IPR005801">
    <property type="entry name" value="ADC_synthase"/>
</dbReference>
<dbReference type="PANTHER" id="PTHR11236:SF48">
    <property type="entry name" value="ISOCHORISMATE SYNTHASE MENF"/>
    <property type="match status" value="1"/>
</dbReference>
<evidence type="ECO:0000256" key="2">
    <source>
        <dbReference type="ARBA" id="ARBA00004873"/>
    </source>
</evidence>
<evidence type="ECO:0000256" key="15">
    <source>
        <dbReference type="RuleBase" id="RU364045"/>
    </source>
</evidence>
<comment type="subunit">
    <text evidence="4 15">Heterotetramer consisting of two non-identical subunits: a beta subunit (TrpG) and a large alpha subunit (TrpE).</text>
</comment>
<evidence type="ECO:0000259" key="16">
    <source>
        <dbReference type="Pfam" id="PF00425"/>
    </source>
</evidence>
<dbReference type="GO" id="GO:0000162">
    <property type="term" value="P:L-tryptophan biosynthetic process"/>
    <property type="evidence" value="ECO:0007669"/>
    <property type="project" value="UniProtKB-UniPathway"/>
</dbReference>
<dbReference type="Gene3D" id="3.60.120.10">
    <property type="entry name" value="Anthranilate synthase"/>
    <property type="match status" value="1"/>
</dbReference>
<evidence type="ECO:0000256" key="6">
    <source>
        <dbReference type="ARBA" id="ARBA00020653"/>
    </source>
</evidence>
<evidence type="ECO:0000256" key="4">
    <source>
        <dbReference type="ARBA" id="ARBA00011575"/>
    </source>
</evidence>
<evidence type="ECO:0000256" key="8">
    <source>
        <dbReference type="ARBA" id="ARBA00022723"/>
    </source>
</evidence>
<evidence type="ECO:0000256" key="3">
    <source>
        <dbReference type="ARBA" id="ARBA00009562"/>
    </source>
</evidence>
<evidence type="ECO:0000313" key="19">
    <source>
        <dbReference type="Proteomes" id="UP000501868"/>
    </source>
</evidence>
<protein>
    <recommendedName>
        <fullName evidence="6 15">Anthranilate synthase component 1</fullName>
        <ecNumber evidence="5 15">4.1.3.27</ecNumber>
    </recommendedName>
</protein>
<organism evidence="18 19">
    <name type="scientific">Priestia megaterium</name>
    <name type="common">Bacillus megaterium</name>
    <dbReference type="NCBI Taxonomy" id="1404"/>
    <lineage>
        <taxon>Bacteria</taxon>
        <taxon>Bacillati</taxon>
        <taxon>Bacillota</taxon>
        <taxon>Bacilli</taxon>
        <taxon>Bacillales</taxon>
        <taxon>Bacillaceae</taxon>
        <taxon>Priestia</taxon>
    </lineage>
</organism>
<dbReference type="Pfam" id="PF00425">
    <property type="entry name" value="Chorismate_bind"/>
    <property type="match status" value="1"/>
</dbReference>
<evidence type="ECO:0000256" key="11">
    <source>
        <dbReference type="ARBA" id="ARBA00023141"/>
    </source>
</evidence>
<dbReference type="AlphaFoldDB" id="A0A6H1P7L8"/>
<keyword evidence="7 15" id="KW-0028">Amino-acid biosynthesis</keyword>
<dbReference type="PANTHER" id="PTHR11236">
    <property type="entry name" value="AMINOBENZOATE/ANTHRANILATE SYNTHASE"/>
    <property type="match status" value="1"/>
</dbReference>
<comment type="cofactor">
    <cofactor evidence="1 15">
        <name>Mg(2+)</name>
        <dbReference type="ChEBI" id="CHEBI:18420"/>
    </cofactor>
</comment>
<dbReference type="UniPathway" id="UPA00035">
    <property type="reaction ID" value="UER00040"/>
</dbReference>
<evidence type="ECO:0000256" key="14">
    <source>
        <dbReference type="ARBA" id="ARBA00047683"/>
    </source>
</evidence>
<reference evidence="18 19" key="2">
    <citation type="submission" date="2020-04" db="EMBL/GenBank/DDBJ databases">
        <authorList>
            <person name="Fomenkov A."/>
            <person name="Anton B.P."/>
            <person name="Roberts R.J."/>
        </authorList>
    </citation>
    <scope>NUCLEOTIDE SEQUENCE [LARGE SCALE GENOMIC DNA]</scope>
    <source>
        <strain evidence="18 19">S2</strain>
    </source>
</reference>
<comment type="function">
    <text evidence="13 15">Part of a heterotetrameric complex that catalyzes the two-step biosynthesis of anthranilate, an intermediate in the biosynthesis of L-tryptophan. In the first step, the glutamine-binding beta subunit (TrpG) of anthranilate synthase (AS) provides the glutamine amidotransferase activity which generates ammonia as a substrate that, along with chorismate, is used in the second step, catalyzed by the large alpha subunit of AS (TrpE) to produce anthranilate. In the absence of TrpG, TrpE can synthesize anthranilate directly from chorismate and high concentrations of ammonia.</text>
</comment>
<keyword evidence="8 15" id="KW-0479">Metal-binding</keyword>
<name>A0A6H1P7L8_PRIMG</name>
<evidence type="ECO:0000256" key="9">
    <source>
        <dbReference type="ARBA" id="ARBA00022822"/>
    </source>
</evidence>
<evidence type="ECO:0000313" key="18">
    <source>
        <dbReference type="EMBL" id="QIZ09569.1"/>
    </source>
</evidence>
<dbReference type="PRINTS" id="PR00095">
    <property type="entry name" value="ANTSNTHASEI"/>
</dbReference>
<dbReference type="EMBL" id="CP051128">
    <property type="protein sequence ID" value="QIZ09569.1"/>
    <property type="molecule type" value="Genomic_DNA"/>
</dbReference>
<dbReference type="Proteomes" id="UP000501868">
    <property type="component" value="Chromosome"/>
</dbReference>
<evidence type="ECO:0000259" key="17">
    <source>
        <dbReference type="Pfam" id="PF04715"/>
    </source>
</evidence>
<keyword evidence="11 15" id="KW-0057">Aromatic amino acid biosynthesis</keyword>
<dbReference type="GO" id="GO:0046872">
    <property type="term" value="F:metal ion binding"/>
    <property type="evidence" value="ECO:0007669"/>
    <property type="project" value="UniProtKB-KW"/>
</dbReference>
<accession>A0A6H1P7L8</accession>
<comment type="pathway">
    <text evidence="2 15">Amino-acid biosynthesis; L-tryptophan biosynthesis; L-tryptophan from chorismate: step 1/5.</text>
</comment>
<keyword evidence="12 15" id="KW-0456">Lyase</keyword>
<evidence type="ECO:0000256" key="5">
    <source>
        <dbReference type="ARBA" id="ARBA00012266"/>
    </source>
</evidence>
<dbReference type="EC" id="4.1.3.27" evidence="5 15"/>
<sequence length="462" mass="51848">MKVKSGYFINEIEGDTLTPISILQKISGKKKFLLESSHKYNDSGRYSFIGADPAFELISRGDNNEIIQRNGDKKVLKGNPLEVLKKLIPPMGFEEFPFPFIGGAVGYVGYDIIRQYEVIGDEYSNGMEMPDVHLMFYEEVIVFDHLEDKVLICGCPLVKESDNALIEKRIKQRIEELKQPTFYPAEEPFYFSGFESETNKEAFIKNVEMAKEHILAGDIFQVVLSRRMKSTFNGEPLSLYRKHRANNPTPYMFYIDFDAYTVIGSSPESLIKTRANTVISNPIAGTKRRGKTNDEDLLIEKELKNDEKELAEHKMLVDLGRNDLGKICNFGSVQVDKYMAVEKYRHVMHLVSEVSGHLNADKTAIDALAACLPAGTVSGAPKVRAMEIINSLEKSKRGLYSGAVGYLSADGNMDFALAIRTMILKEGSAYIQAGAGIVYDSNPESEYQETINKLNSFLEGEK</sequence>
<reference evidence="18 19" key="1">
    <citation type="submission" date="2020-04" db="EMBL/GenBank/DDBJ databases">
        <title>Genome-Wide Identification of 5-Methylcytosine Sites in Bacterial Genomes By High-Throughput Sequencing of MspJI Restriction Fragments.</title>
        <authorList>
            <person name="Wu V."/>
        </authorList>
    </citation>
    <scope>NUCLEOTIDE SEQUENCE [LARGE SCALE GENOMIC DNA]</scope>
    <source>
        <strain evidence="18 19">S2</strain>
    </source>
</reference>
<dbReference type="Pfam" id="PF04715">
    <property type="entry name" value="Anth_synt_I_N"/>
    <property type="match status" value="1"/>
</dbReference>
<evidence type="ECO:0000256" key="12">
    <source>
        <dbReference type="ARBA" id="ARBA00023239"/>
    </source>
</evidence>
<dbReference type="InterPro" id="IPR005256">
    <property type="entry name" value="Anth_synth_I_PabB"/>
</dbReference>
<keyword evidence="9 15" id="KW-0822">Tryptophan biosynthesis</keyword>
<comment type="similarity">
    <text evidence="3 15">Belongs to the anthranilate synthase component I family.</text>
</comment>
<evidence type="ECO:0000256" key="1">
    <source>
        <dbReference type="ARBA" id="ARBA00001946"/>
    </source>
</evidence>
<dbReference type="InterPro" id="IPR006805">
    <property type="entry name" value="Anth_synth_I_N"/>
</dbReference>
<feature type="domain" description="Anthranilate synthase component I N-terminal" evidence="17">
    <location>
        <begin position="15"/>
        <end position="151"/>
    </location>
</feature>
<dbReference type="InterPro" id="IPR019999">
    <property type="entry name" value="Anth_synth_I-like"/>
</dbReference>
<evidence type="ECO:0000256" key="10">
    <source>
        <dbReference type="ARBA" id="ARBA00022842"/>
    </source>
</evidence>
<dbReference type="NCBIfam" id="TIGR00564">
    <property type="entry name" value="trpE_most"/>
    <property type="match status" value="1"/>
</dbReference>
<dbReference type="GO" id="GO:0004049">
    <property type="term" value="F:anthranilate synthase activity"/>
    <property type="evidence" value="ECO:0007669"/>
    <property type="project" value="UniProtKB-EC"/>
</dbReference>
<gene>
    <name evidence="15 18" type="primary">trpE</name>
    <name evidence="18" type="ORF">HFZ78_25190</name>
</gene>
<keyword evidence="10 15" id="KW-0460">Magnesium</keyword>